<feature type="domain" description="RDD" evidence="7">
    <location>
        <begin position="21"/>
        <end position="175"/>
    </location>
</feature>
<keyword evidence="9" id="KW-1185">Reference proteome</keyword>
<evidence type="ECO:0000256" key="3">
    <source>
        <dbReference type="ARBA" id="ARBA00022692"/>
    </source>
</evidence>
<evidence type="ECO:0000313" key="8">
    <source>
        <dbReference type="EMBL" id="GHB92933.1"/>
    </source>
</evidence>
<comment type="caution">
    <text evidence="8">The sequence shown here is derived from an EMBL/GenBank/DDBJ whole genome shotgun (WGS) entry which is preliminary data.</text>
</comment>
<keyword evidence="2" id="KW-1003">Cell membrane</keyword>
<evidence type="ECO:0000256" key="6">
    <source>
        <dbReference type="SAM" id="Phobius"/>
    </source>
</evidence>
<dbReference type="InterPro" id="IPR010432">
    <property type="entry name" value="RDD"/>
</dbReference>
<feature type="transmembrane region" description="Helical" evidence="6">
    <location>
        <begin position="140"/>
        <end position="163"/>
    </location>
</feature>
<organism evidence="8 9">
    <name type="scientific">Cerasicoccus arenae</name>
    <dbReference type="NCBI Taxonomy" id="424488"/>
    <lineage>
        <taxon>Bacteria</taxon>
        <taxon>Pseudomonadati</taxon>
        <taxon>Verrucomicrobiota</taxon>
        <taxon>Opitutia</taxon>
        <taxon>Puniceicoccales</taxon>
        <taxon>Cerasicoccaceae</taxon>
        <taxon>Cerasicoccus</taxon>
    </lineage>
</organism>
<evidence type="ECO:0000256" key="2">
    <source>
        <dbReference type="ARBA" id="ARBA00022475"/>
    </source>
</evidence>
<dbReference type="AlphaFoldDB" id="A0A8J3GDN7"/>
<evidence type="ECO:0000259" key="7">
    <source>
        <dbReference type="Pfam" id="PF06271"/>
    </source>
</evidence>
<comment type="subcellular location">
    <subcellularLocation>
        <location evidence="1">Cell membrane</location>
        <topology evidence="1">Multi-pass membrane protein</topology>
    </subcellularLocation>
</comment>
<dbReference type="PANTHER" id="PTHR36115">
    <property type="entry name" value="PROLINE-RICH ANTIGEN HOMOLOG-RELATED"/>
    <property type="match status" value="1"/>
</dbReference>
<dbReference type="GO" id="GO:0005886">
    <property type="term" value="C:plasma membrane"/>
    <property type="evidence" value="ECO:0007669"/>
    <property type="project" value="UniProtKB-SubCell"/>
</dbReference>
<evidence type="ECO:0000256" key="4">
    <source>
        <dbReference type="ARBA" id="ARBA00022989"/>
    </source>
</evidence>
<reference evidence="8" key="1">
    <citation type="journal article" date="2014" name="Int. J. Syst. Evol. Microbiol.">
        <title>Complete genome sequence of Corynebacterium casei LMG S-19264T (=DSM 44701T), isolated from a smear-ripened cheese.</title>
        <authorList>
            <consortium name="US DOE Joint Genome Institute (JGI-PGF)"/>
            <person name="Walter F."/>
            <person name="Albersmeier A."/>
            <person name="Kalinowski J."/>
            <person name="Ruckert C."/>
        </authorList>
    </citation>
    <scope>NUCLEOTIDE SEQUENCE</scope>
    <source>
        <strain evidence="8">KCTC 12870</strain>
    </source>
</reference>
<dbReference type="Pfam" id="PF06271">
    <property type="entry name" value="RDD"/>
    <property type="match status" value="1"/>
</dbReference>
<gene>
    <name evidence="8" type="ORF">GCM10007047_05360</name>
</gene>
<keyword evidence="3 6" id="KW-0812">Transmembrane</keyword>
<feature type="transmembrane region" description="Helical" evidence="6">
    <location>
        <begin position="20"/>
        <end position="45"/>
    </location>
</feature>
<accession>A0A8J3GDN7</accession>
<name>A0A8J3GDN7_9BACT</name>
<dbReference type="RefSeq" id="WP_189511579.1">
    <property type="nucleotide sequence ID" value="NZ_BMXG01000002.1"/>
</dbReference>
<keyword evidence="4 6" id="KW-1133">Transmembrane helix</keyword>
<reference evidence="8" key="2">
    <citation type="submission" date="2020-09" db="EMBL/GenBank/DDBJ databases">
        <authorList>
            <person name="Sun Q."/>
            <person name="Kim S."/>
        </authorList>
    </citation>
    <scope>NUCLEOTIDE SEQUENCE</scope>
    <source>
        <strain evidence="8">KCTC 12870</strain>
    </source>
</reference>
<sequence>MADLPPPSPPPLPQLPVIYIAGRGMRVFCALLDFTIILLLTSFLVSKVFWPQMYPDAWPALLEWNEEVAATYPNYSEPPEAAKEGVGFAQAVCAMVAWIYFYASETITRGSSLGKSVFGLRVISLKRGTYPHPLEIGVRASVKSTCFLLPFPLLFISLFLLLLHRQRRSAHDLLAHTIVIAGPPLLIKPK</sequence>
<evidence type="ECO:0000313" key="9">
    <source>
        <dbReference type="Proteomes" id="UP000642829"/>
    </source>
</evidence>
<evidence type="ECO:0000256" key="5">
    <source>
        <dbReference type="ARBA" id="ARBA00023136"/>
    </source>
</evidence>
<proteinExistence type="predicted"/>
<dbReference type="InterPro" id="IPR051791">
    <property type="entry name" value="Pra-immunoreactive"/>
</dbReference>
<dbReference type="Proteomes" id="UP000642829">
    <property type="component" value="Unassembled WGS sequence"/>
</dbReference>
<dbReference type="EMBL" id="BMXG01000002">
    <property type="protein sequence ID" value="GHB92933.1"/>
    <property type="molecule type" value="Genomic_DNA"/>
</dbReference>
<protein>
    <recommendedName>
        <fullName evidence="7">RDD domain-containing protein</fullName>
    </recommendedName>
</protein>
<dbReference type="PANTHER" id="PTHR36115:SF6">
    <property type="entry name" value="PROLINE-RICH ANTIGEN HOMOLOG"/>
    <property type="match status" value="1"/>
</dbReference>
<evidence type="ECO:0000256" key="1">
    <source>
        <dbReference type="ARBA" id="ARBA00004651"/>
    </source>
</evidence>
<keyword evidence="5 6" id="KW-0472">Membrane</keyword>